<keyword evidence="3" id="KW-1185">Reference proteome</keyword>
<protein>
    <submittedName>
        <fullName evidence="2">S41 family peptidase</fullName>
    </submittedName>
</protein>
<comment type="caution">
    <text evidence="2">The sequence shown here is derived from an EMBL/GenBank/DDBJ whole genome shotgun (WGS) entry which is preliminary data.</text>
</comment>
<dbReference type="SUPFAM" id="SSF52096">
    <property type="entry name" value="ClpP/crotonase"/>
    <property type="match status" value="1"/>
</dbReference>
<feature type="domain" description="Tail specific protease" evidence="1">
    <location>
        <begin position="235"/>
        <end position="316"/>
    </location>
</feature>
<dbReference type="InterPro" id="IPR005151">
    <property type="entry name" value="Tail-specific_protease"/>
</dbReference>
<accession>A0ABW2LZI6</accession>
<gene>
    <name evidence="2" type="ORF">ACFQO9_13715</name>
</gene>
<evidence type="ECO:0000313" key="2">
    <source>
        <dbReference type="EMBL" id="MFC7347778.1"/>
    </source>
</evidence>
<dbReference type="Gene3D" id="3.90.226.10">
    <property type="entry name" value="2-enoyl-CoA Hydratase, Chain A, domain 1"/>
    <property type="match status" value="1"/>
</dbReference>
<sequence length="344" mass="40093">MKFCFPLPNYSPFDFQIADDHLLVTKLIFPEICNTAQIRVGDIITEINSKSIKQIINEKSKLLSVSNYQKLIFVLSTYEYNLIWPDKLSQKTLKVQSGSKKFSTELPLINAKDKAQVTVLSNYINNKNRKKQDHSLIHKDIAYFRIDKTLDFINNVDDDKIDAKNGQYFKGCLTEKSHCFDMRGYPDWSGFAYHYIYKYFSPKENYFAKYYQPDLKNIGTFVYKDYDYFPIIENKTVNTYHGKVFILVNPETRSASEWYSMSLQKIFPHSLTIGQQTSGADGDLVKVNLPGDYILQFTGNGIFYPDQSQTQQTGIRINEVIKYKDQDILDNRDLEFERVLNSLK</sequence>
<name>A0ABW2LZI6_9FLAO</name>
<organism evidence="2 3">
    <name type="scientific">Chryseobacterium zhengzhouense</name>
    <dbReference type="NCBI Taxonomy" id="1636086"/>
    <lineage>
        <taxon>Bacteria</taxon>
        <taxon>Pseudomonadati</taxon>
        <taxon>Bacteroidota</taxon>
        <taxon>Flavobacteriia</taxon>
        <taxon>Flavobacteriales</taxon>
        <taxon>Weeksellaceae</taxon>
        <taxon>Chryseobacterium group</taxon>
        <taxon>Chryseobacterium</taxon>
    </lineage>
</organism>
<dbReference type="InterPro" id="IPR029045">
    <property type="entry name" value="ClpP/crotonase-like_dom_sf"/>
</dbReference>
<proteinExistence type="predicted"/>
<reference evidence="3" key="1">
    <citation type="journal article" date="2019" name="Int. J. Syst. Evol. Microbiol.">
        <title>The Global Catalogue of Microorganisms (GCM) 10K type strain sequencing project: providing services to taxonomists for standard genome sequencing and annotation.</title>
        <authorList>
            <consortium name="The Broad Institute Genomics Platform"/>
            <consortium name="The Broad Institute Genome Sequencing Center for Infectious Disease"/>
            <person name="Wu L."/>
            <person name="Ma J."/>
        </authorList>
    </citation>
    <scope>NUCLEOTIDE SEQUENCE [LARGE SCALE GENOMIC DNA]</scope>
    <source>
        <strain evidence="3">CCUG 54781</strain>
    </source>
</reference>
<dbReference type="Pfam" id="PF03572">
    <property type="entry name" value="Peptidase_S41"/>
    <property type="match status" value="1"/>
</dbReference>
<dbReference type="Proteomes" id="UP001596550">
    <property type="component" value="Unassembled WGS sequence"/>
</dbReference>
<evidence type="ECO:0000259" key="1">
    <source>
        <dbReference type="Pfam" id="PF03572"/>
    </source>
</evidence>
<dbReference type="EMBL" id="JBHTCR010000006">
    <property type="protein sequence ID" value="MFC7347778.1"/>
    <property type="molecule type" value="Genomic_DNA"/>
</dbReference>
<evidence type="ECO:0000313" key="3">
    <source>
        <dbReference type="Proteomes" id="UP001596550"/>
    </source>
</evidence>
<dbReference type="RefSeq" id="WP_378180123.1">
    <property type="nucleotide sequence ID" value="NZ_JBHTCR010000006.1"/>
</dbReference>